<proteinExistence type="predicted"/>
<protein>
    <submittedName>
        <fullName evidence="2">Uncharacterized protein</fullName>
    </submittedName>
</protein>
<name>A0A9Q1KXY9_9CARY</name>
<feature type="region of interest" description="Disordered" evidence="1">
    <location>
        <begin position="56"/>
        <end position="92"/>
    </location>
</feature>
<organism evidence="2 3">
    <name type="scientific">Carnegiea gigantea</name>
    <dbReference type="NCBI Taxonomy" id="171969"/>
    <lineage>
        <taxon>Eukaryota</taxon>
        <taxon>Viridiplantae</taxon>
        <taxon>Streptophyta</taxon>
        <taxon>Embryophyta</taxon>
        <taxon>Tracheophyta</taxon>
        <taxon>Spermatophyta</taxon>
        <taxon>Magnoliopsida</taxon>
        <taxon>eudicotyledons</taxon>
        <taxon>Gunneridae</taxon>
        <taxon>Pentapetalae</taxon>
        <taxon>Caryophyllales</taxon>
        <taxon>Cactineae</taxon>
        <taxon>Cactaceae</taxon>
        <taxon>Cactoideae</taxon>
        <taxon>Echinocereeae</taxon>
        <taxon>Carnegiea</taxon>
    </lineage>
</organism>
<dbReference type="AlphaFoldDB" id="A0A9Q1KXY9"/>
<accession>A0A9Q1KXY9</accession>
<evidence type="ECO:0000256" key="1">
    <source>
        <dbReference type="SAM" id="MobiDB-lite"/>
    </source>
</evidence>
<evidence type="ECO:0000313" key="3">
    <source>
        <dbReference type="Proteomes" id="UP001153076"/>
    </source>
</evidence>
<sequence length="200" mass="23516">MGAAMLETWMDEFTKLREKVASFANAQMVANASTHHQHQHQHQLVNNQKMKDAQFGNSRKQIKGKKDEEDGSKSRQFKTTRRKKDEAKTKSNIYEDDKKTKTLVPPLEFTFYSESLSITRKSMLSFYMKTNMKQQNYEQTVLHYLKGQGDHWTAFSSMFHQDPPKNESFQHIGHQLPANIRLKPLRHRPDHRLNRLTTIL</sequence>
<feature type="compositionally biased region" description="Basic and acidic residues" evidence="1">
    <location>
        <begin position="64"/>
        <end position="73"/>
    </location>
</feature>
<feature type="compositionally biased region" description="Basic and acidic residues" evidence="1">
    <location>
        <begin position="83"/>
        <end position="92"/>
    </location>
</feature>
<dbReference type="EMBL" id="JAKOGI010000012">
    <property type="protein sequence ID" value="KAJ8450846.1"/>
    <property type="molecule type" value="Genomic_DNA"/>
</dbReference>
<evidence type="ECO:0000313" key="2">
    <source>
        <dbReference type="EMBL" id="KAJ8450846.1"/>
    </source>
</evidence>
<comment type="caution">
    <text evidence="2">The sequence shown here is derived from an EMBL/GenBank/DDBJ whole genome shotgun (WGS) entry which is preliminary data.</text>
</comment>
<reference evidence="2" key="1">
    <citation type="submission" date="2022-04" db="EMBL/GenBank/DDBJ databases">
        <title>Carnegiea gigantea Genome sequencing and assembly v2.</title>
        <authorList>
            <person name="Copetti D."/>
            <person name="Sanderson M.J."/>
            <person name="Burquez A."/>
            <person name="Wojciechowski M.F."/>
        </authorList>
    </citation>
    <scope>NUCLEOTIDE SEQUENCE</scope>
    <source>
        <strain evidence="2">SGP5-SGP5p</strain>
        <tissue evidence="2">Aerial part</tissue>
    </source>
</reference>
<keyword evidence="3" id="KW-1185">Reference proteome</keyword>
<gene>
    <name evidence="2" type="ORF">Cgig2_032471</name>
</gene>
<dbReference type="Proteomes" id="UP001153076">
    <property type="component" value="Unassembled WGS sequence"/>
</dbReference>